<organism evidence="1 2">
    <name type="scientific">Streptomyces fumanus</name>
    <dbReference type="NCBI Taxonomy" id="67302"/>
    <lineage>
        <taxon>Bacteria</taxon>
        <taxon>Bacillati</taxon>
        <taxon>Actinomycetota</taxon>
        <taxon>Actinomycetes</taxon>
        <taxon>Kitasatosporales</taxon>
        <taxon>Streptomycetaceae</taxon>
        <taxon>Streptomyces</taxon>
    </lineage>
</organism>
<keyword evidence="2" id="KW-1185">Reference proteome</keyword>
<evidence type="ECO:0000313" key="2">
    <source>
        <dbReference type="Proteomes" id="UP000630718"/>
    </source>
</evidence>
<reference evidence="1" key="1">
    <citation type="journal article" date="2014" name="Int. J. Syst. Evol. Microbiol.">
        <title>Complete genome sequence of Corynebacterium casei LMG S-19264T (=DSM 44701T), isolated from a smear-ripened cheese.</title>
        <authorList>
            <consortium name="US DOE Joint Genome Institute (JGI-PGF)"/>
            <person name="Walter F."/>
            <person name="Albersmeier A."/>
            <person name="Kalinowski J."/>
            <person name="Ruckert C."/>
        </authorList>
    </citation>
    <scope>NUCLEOTIDE SEQUENCE</scope>
    <source>
        <strain evidence="1">JCM 4477</strain>
    </source>
</reference>
<dbReference type="Proteomes" id="UP000630718">
    <property type="component" value="Unassembled WGS sequence"/>
</dbReference>
<reference evidence="1" key="2">
    <citation type="submission" date="2020-09" db="EMBL/GenBank/DDBJ databases">
        <authorList>
            <person name="Sun Q."/>
            <person name="Ohkuma M."/>
        </authorList>
    </citation>
    <scope>NUCLEOTIDE SEQUENCE</scope>
    <source>
        <strain evidence="1">JCM 4477</strain>
    </source>
</reference>
<sequence>MEPRTPVGELDDLSGLGWPVWTDTLERDPRWVVSIDGSARRLLRIVRLDEAQTAVQNELFDSGVGIPLDDFLWSTVEGQRPVILCGPLRGESTTEAMAAPRAAGTLRGIAARCLIS</sequence>
<gene>
    <name evidence="1" type="ORF">GCM10018772_19010</name>
</gene>
<dbReference type="EMBL" id="BNBI01000003">
    <property type="protein sequence ID" value="GHE95069.1"/>
    <property type="molecule type" value="Genomic_DNA"/>
</dbReference>
<evidence type="ECO:0000313" key="1">
    <source>
        <dbReference type="EMBL" id="GHE95069.1"/>
    </source>
</evidence>
<proteinExistence type="predicted"/>
<dbReference type="AlphaFoldDB" id="A0A919ACF5"/>
<dbReference type="RefSeq" id="WP_190203695.1">
    <property type="nucleotide sequence ID" value="NZ_BNBI01000003.1"/>
</dbReference>
<name>A0A919ACF5_9ACTN</name>
<accession>A0A919ACF5</accession>
<comment type="caution">
    <text evidence="1">The sequence shown here is derived from an EMBL/GenBank/DDBJ whole genome shotgun (WGS) entry which is preliminary data.</text>
</comment>
<protein>
    <submittedName>
        <fullName evidence="1">Uncharacterized protein</fullName>
    </submittedName>
</protein>